<sequence>MLRRNLRRLNFKADTKLALSIIFLWSFGRIINPIRHLAENTPEGIGPFLMACVFIYVLLHIAIFVYAVMLLIDSARRHGFSIRGKAIAEFLLYIYTIVGILVSLYFIGYELGYLPEFLVAMIPTQILSQ</sequence>
<dbReference type="AlphaFoldDB" id="A0A1F4Y1P6"/>
<evidence type="ECO:0000256" key="1">
    <source>
        <dbReference type="SAM" id="Phobius"/>
    </source>
</evidence>
<dbReference type="Proteomes" id="UP000176568">
    <property type="component" value="Unassembled WGS sequence"/>
</dbReference>
<keyword evidence="1" id="KW-0472">Membrane</keyword>
<dbReference type="STRING" id="1797247.A2419_02300"/>
<name>A0A1F4Y1P6_9BACT</name>
<gene>
    <name evidence="2" type="ORF">A2419_02300</name>
</gene>
<accession>A0A1F4Y1P6</accession>
<protein>
    <submittedName>
        <fullName evidence="2">Uncharacterized protein</fullName>
    </submittedName>
</protein>
<organism evidence="2 3">
    <name type="scientific">Candidatus Adlerbacteria bacterium RIFOXYC1_FULL_48_26</name>
    <dbReference type="NCBI Taxonomy" id="1797247"/>
    <lineage>
        <taxon>Bacteria</taxon>
        <taxon>Candidatus Adleribacteriota</taxon>
    </lineage>
</organism>
<keyword evidence="1" id="KW-0812">Transmembrane</keyword>
<reference evidence="2 3" key="1">
    <citation type="journal article" date="2016" name="Nat. Commun.">
        <title>Thousands of microbial genomes shed light on interconnected biogeochemical processes in an aquifer system.</title>
        <authorList>
            <person name="Anantharaman K."/>
            <person name="Brown C.T."/>
            <person name="Hug L.A."/>
            <person name="Sharon I."/>
            <person name="Castelle C.J."/>
            <person name="Probst A.J."/>
            <person name="Thomas B.C."/>
            <person name="Singh A."/>
            <person name="Wilkins M.J."/>
            <person name="Karaoz U."/>
            <person name="Brodie E.L."/>
            <person name="Williams K.H."/>
            <person name="Hubbard S.S."/>
            <person name="Banfield J.F."/>
        </authorList>
    </citation>
    <scope>NUCLEOTIDE SEQUENCE [LARGE SCALE GENOMIC DNA]</scope>
</reference>
<dbReference type="EMBL" id="MEXB01000017">
    <property type="protein sequence ID" value="OGC87862.1"/>
    <property type="molecule type" value="Genomic_DNA"/>
</dbReference>
<keyword evidence="1" id="KW-1133">Transmembrane helix</keyword>
<proteinExistence type="predicted"/>
<evidence type="ECO:0000313" key="2">
    <source>
        <dbReference type="EMBL" id="OGC87862.1"/>
    </source>
</evidence>
<feature type="transmembrane region" description="Helical" evidence="1">
    <location>
        <begin position="90"/>
        <end position="108"/>
    </location>
</feature>
<feature type="transmembrane region" description="Helical" evidence="1">
    <location>
        <begin position="44"/>
        <end position="69"/>
    </location>
</feature>
<evidence type="ECO:0000313" key="3">
    <source>
        <dbReference type="Proteomes" id="UP000176568"/>
    </source>
</evidence>
<comment type="caution">
    <text evidence="2">The sequence shown here is derived from an EMBL/GenBank/DDBJ whole genome shotgun (WGS) entry which is preliminary data.</text>
</comment>